<reference evidence="1" key="1">
    <citation type="submission" date="2019-08" db="EMBL/GenBank/DDBJ databases">
        <authorList>
            <person name="Kucharzyk K."/>
            <person name="Murdoch R.W."/>
            <person name="Higgins S."/>
            <person name="Loffler F."/>
        </authorList>
    </citation>
    <scope>NUCLEOTIDE SEQUENCE</scope>
</reference>
<dbReference type="AlphaFoldDB" id="A0A644XL26"/>
<proteinExistence type="predicted"/>
<evidence type="ECO:0000313" key="1">
    <source>
        <dbReference type="EMBL" id="MPM16458.1"/>
    </source>
</evidence>
<name>A0A644XL26_9ZZZZ</name>
<dbReference type="EMBL" id="VSSQ01002614">
    <property type="protein sequence ID" value="MPM16458.1"/>
    <property type="molecule type" value="Genomic_DNA"/>
</dbReference>
<organism evidence="1">
    <name type="scientific">bioreactor metagenome</name>
    <dbReference type="NCBI Taxonomy" id="1076179"/>
    <lineage>
        <taxon>unclassified sequences</taxon>
        <taxon>metagenomes</taxon>
        <taxon>ecological metagenomes</taxon>
    </lineage>
</organism>
<gene>
    <name evidence="1" type="ORF">SDC9_62838</name>
</gene>
<accession>A0A644XL26</accession>
<sequence length="312" mass="37173">MLQETFEKYVKMISSRDLSDLRYCLKALLKACNLIYNEPIRLKVHLNERDHDSALMIQKAMLHGFSIEKLVEGVCVKYPNSENEVCTYEPLSMVVICRSLLESFLTFNHINAIPNDLEKEMRFKIWTIYGLRNRTKIEKNLYDYEKKKFRETLLKDNNDINELTSEIEQSQLFNNLTEEKKSALLKTIKTEWKIEFNETTFKPLGWQDLLENAGMKRSLRIEAYNFLSWYAHTTSICIYQLRDIHKDGFIKLLLANTLKYSSFFISMSIADLIRLNECYKKSYQEIDQELKDWINLYNYFVRGNEYTIEKIE</sequence>
<comment type="caution">
    <text evidence="1">The sequence shown here is derived from an EMBL/GenBank/DDBJ whole genome shotgun (WGS) entry which is preliminary data.</text>
</comment>
<protein>
    <submittedName>
        <fullName evidence="1">Uncharacterized protein</fullName>
    </submittedName>
</protein>